<dbReference type="Pfam" id="PF01435">
    <property type="entry name" value="Peptidase_M48"/>
    <property type="match status" value="1"/>
</dbReference>
<evidence type="ECO:0000259" key="8">
    <source>
        <dbReference type="Pfam" id="PF01435"/>
    </source>
</evidence>
<evidence type="ECO:0000256" key="4">
    <source>
        <dbReference type="ARBA" id="ARBA00022833"/>
    </source>
</evidence>
<dbReference type="RefSeq" id="WP_422864932.1">
    <property type="nucleotide sequence ID" value="NZ_JAMSKV010000012.1"/>
</dbReference>
<feature type="transmembrane region" description="Helical" evidence="7">
    <location>
        <begin position="287"/>
        <end position="308"/>
    </location>
</feature>
<feature type="transmembrane region" description="Helical" evidence="7">
    <location>
        <begin position="6"/>
        <end position="24"/>
    </location>
</feature>
<feature type="domain" description="CAAX prenyl protease 1 N-terminal" evidence="9">
    <location>
        <begin position="28"/>
        <end position="205"/>
    </location>
</feature>
<comment type="caution">
    <text evidence="10">The sequence shown here is derived from an EMBL/GenBank/DDBJ whole genome shotgun (WGS) entry which is preliminary data.</text>
</comment>
<dbReference type="EMBL" id="JAMSKV010000012">
    <property type="protein sequence ID" value="MCQ8279449.1"/>
    <property type="molecule type" value="Genomic_DNA"/>
</dbReference>
<dbReference type="InterPro" id="IPR027057">
    <property type="entry name" value="CAXX_Prtase_1"/>
</dbReference>
<comment type="cofactor">
    <cofactor evidence="6">
        <name>Zn(2+)</name>
        <dbReference type="ChEBI" id="CHEBI:29105"/>
    </cofactor>
    <text evidence="6">Binds 1 zinc ion per subunit.</text>
</comment>
<name>A0ABT1W985_9PROT</name>
<keyword evidence="7" id="KW-0472">Membrane</keyword>
<feature type="transmembrane region" description="Helical" evidence="7">
    <location>
        <begin position="147"/>
        <end position="169"/>
    </location>
</feature>
<evidence type="ECO:0000256" key="2">
    <source>
        <dbReference type="ARBA" id="ARBA00022723"/>
    </source>
</evidence>
<feature type="transmembrane region" description="Helical" evidence="7">
    <location>
        <begin position="175"/>
        <end position="200"/>
    </location>
</feature>
<sequence length="413" mass="44743">MIAAPLAWFCLGCSALMAGASLWLDRRQARAVRAGRGHVPAAFAETVSPEQHEKATSYALARLRLGGVERVAGLLATGFALLIGFDLASFLAGLVLPPGIGRSLLVFAILFLAQTAIGLPFLVWRTFGLEQRFGFNRTGPARLARDVLLRLLLTAAIGGPLLAGLLLLMRHMRGPWWVLAWIALVAITLAGPAVYLRLVAPLFNRFRPLRASVADPVRALLDRTGFRVGALLEMDASRRSSRGNAFVTGWGRAKRIVLFDTLIEAHPPAELEAVVAHELGHVHHRHVLFGLFRGVLVLFGLCAAVGWLSVRPWLQPAFGIDHPDPALGLVLAMLLAGLVSPMLGVAGNALSRRHEFQADAFARRMVGARPMIDALVRLARDNAATIVPDRLYSLVHHTHPPVLLRVAALQRAV</sequence>
<keyword evidence="5 6" id="KW-0482">Metalloprotease</keyword>
<evidence type="ECO:0000256" key="6">
    <source>
        <dbReference type="RuleBase" id="RU003983"/>
    </source>
</evidence>
<protein>
    <submittedName>
        <fullName evidence="10">M48 family metallopeptidase</fullName>
    </submittedName>
</protein>
<dbReference type="InterPro" id="IPR001915">
    <property type="entry name" value="Peptidase_M48"/>
</dbReference>
<dbReference type="PANTHER" id="PTHR10120">
    <property type="entry name" value="CAAX PRENYL PROTEASE 1"/>
    <property type="match status" value="1"/>
</dbReference>
<feature type="transmembrane region" description="Helical" evidence="7">
    <location>
        <begin position="104"/>
        <end position="127"/>
    </location>
</feature>
<evidence type="ECO:0000256" key="5">
    <source>
        <dbReference type="ARBA" id="ARBA00023049"/>
    </source>
</evidence>
<dbReference type="CDD" id="cd07343">
    <property type="entry name" value="M48A_Zmpste24p_like"/>
    <property type="match status" value="1"/>
</dbReference>
<keyword evidence="4 6" id="KW-0862">Zinc</keyword>
<evidence type="ECO:0000313" key="11">
    <source>
        <dbReference type="Proteomes" id="UP001524587"/>
    </source>
</evidence>
<keyword evidence="7" id="KW-1133">Transmembrane helix</keyword>
<keyword evidence="3 6" id="KW-0378">Hydrolase</keyword>
<keyword evidence="7" id="KW-0812">Transmembrane</keyword>
<comment type="similarity">
    <text evidence="6">Belongs to the peptidase M48 family.</text>
</comment>
<evidence type="ECO:0000256" key="1">
    <source>
        <dbReference type="ARBA" id="ARBA00022670"/>
    </source>
</evidence>
<keyword evidence="1 6" id="KW-0645">Protease</keyword>
<accession>A0ABT1W985</accession>
<keyword evidence="11" id="KW-1185">Reference proteome</keyword>
<evidence type="ECO:0000313" key="10">
    <source>
        <dbReference type="EMBL" id="MCQ8279449.1"/>
    </source>
</evidence>
<gene>
    <name evidence="10" type="ORF">NFI95_13465</name>
</gene>
<dbReference type="InterPro" id="IPR032456">
    <property type="entry name" value="Peptidase_M48_N"/>
</dbReference>
<feature type="transmembrane region" description="Helical" evidence="7">
    <location>
        <begin position="328"/>
        <end position="350"/>
    </location>
</feature>
<keyword evidence="2" id="KW-0479">Metal-binding</keyword>
<dbReference type="Proteomes" id="UP001524587">
    <property type="component" value="Unassembled WGS sequence"/>
</dbReference>
<feature type="transmembrane region" description="Helical" evidence="7">
    <location>
        <begin position="71"/>
        <end position="92"/>
    </location>
</feature>
<organism evidence="10 11">
    <name type="scientific">Endosaccharibacter trunci</name>
    <dbReference type="NCBI Taxonomy" id="2812733"/>
    <lineage>
        <taxon>Bacteria</taxon>
        <taxon>Pseudomonadati</taxon>
        <taxon>Pseudomonadota</taxon>
        <taxon>Alphaproteobacteria</taxon>
        <taxon>Acetobacterales</taxon>
        <taxon>Acetobacteraceae</taxon>
        <taxon>Endosaccharibacter</taxon>
    </lineage>
</organism>
<evidence type="ECO:0000256" key="7">
    <source>
        <dbReference type="SAM" id="Phobius"/>
    </source>
</evidence>
<reference evidence="10 11" key="1">
    <citation type="submission" date="2022-06" db="EMBL/GenBank/DDBJ databases">
        <title>Endosaccharibacter gen. nov., sp. nov., endophytic bacteria isolated from sugarcane.</title>
        <authorList>
            <person name="Pitiwittayakul N."/>
            <person name="Yukphan P."/>
            <person name="Charoenyingcharoen P."/>
            <person name="Tanasupawat S."/>
        </authorList>
    </citation>
    <scope>NUCLEOTIDE SEQUENCE [LARGE SCALE GENOMIC DNA]</scope>
    <source>
        <strain evidence="10 11">KSS8</strain>
    </source>
</reference>
<proteinExistence type="inferred from homology"/>
<dbReference type="Gene3D" id="3.30.2010.10">
    <property type="entry name" value="Metalloproteases ('zincins'), catalytic domain"/>
    <property type="match status" value="1"/>
</dbReference>
<dbReference type="Pfam" id="PF16491">
    <property type="entry name" value="Peptidase_M48_N"/>
    <property type="match status" value="1"/>
</dbReference>
<evidence type="ECO:0000256" key="3">
    <source>
        <dbReference type="ARBA" id="ARBA00022801"/>
    </source>
</evidence>
<evidence type="ECO:0000259" key="9">
    <source>
        <dbReference type="Pfam" id="PF16491"/>
    </source>
</evidence>
<feature type="domain" description="Peptidase M48" evidence="8">
    <location>
        <begin position="217"/>
        <end position="411"/>
    </location>
</feature>